<comment type="caution">
    <text evidence="1">The sequence shown here is derived from an EMBL/GenBank/DDBJ whole genome shotgun (WGS) entry which is preliminary data.</text>
</comment>
<accession>A0A317N1L1</accession>
<organism evidence="1 2">
    <name type="scientific">Nocardia neocaledoniensis</name>
    <dbReference type="NCBI Taxonomy" id="236511"/>
    <lineage>
        <taxon>Bacteria</taxon>
        <taxon>Bacillati</taxon>
        <taxon>Actinomycetota</taxon>
        <taxon>Actinomycetes</taxon>
        <taxon>Mycobacteriales</taxon>
        <taxon>Nocardiaceae</taxon>
        <taxon>Nocardia</taxon>
    </lineage>
</organism>
<reference evidence="1 2" key="1">
    <citation type="submission" date="2018-05" db="EMBL/GenBank/DDBJ databases">
        <title>Genomic Encyclopedia of Type Strains, Phase IV (KMG-IV): sequencing the most valuable type-strain genomes for metagenomic binning, comparative biology and taxonomic classification.</title>
        <authorList>
            <person name="Goeker M."/>
        </authorList>
    </citation>
    <scope>NUCLEOTIDE SEQUENCE [LARGE SCALE GENOMIC DNA]</scope>
    <source>
        <strain evidence="1 2">DSM 44717</strain>
    </source>
</reference>
<protein>
    <submittedName>
        <fullName evidence="1">Uncharacterized protein</fullName>
    </submittedName>
</protein>
<keyword evidence="2" id="KW-1185">Reference proteome</keyword>
<dbReference type="Proteomes" id="UP000246410">
    <property type="component" value="Unassembled WGS sequence"/>
</dbReference>
<evidence type="ECO:0000313" key="2">
    <source>
        <dbReference type="Proteomes" id="UP000246410"/>
    </source>
</evidence>
<proteinExistence type="predicted"/>
<dbReference type="AlphaFoldDB" id="A0A317N1L1"/>
<gene>
    <name evidence="1" type="ORF">DFR69_11979</name>
</gene>
<dbReference type="EMBL" id="QGTL01000019">
    <property type="protein sequence ID" value="PWV67765.1"/>
    <property type="molecule type" value="Genomic_DNA"/>
</dbReference>
<evidence type="ECO:0000313" key="1">
    <source>
        <dbReference type="EMBL" id="PWV67765.1"/>
    </source>
</evidence>
<name>A0A317N1L1_9NOCA</name>
<sequence>MRGDHSTRLPVRAVVNRRLVRFDEALQQKLNAIAEGLHSIMGELAADYQGLTDEREELADATGLEDRESSD</sequence>